<protein>
    <recommendedName>
        <fullName evidence="4">Centrosomal protein kizuna</fullName>
    </recommendedName>
    <alternativeName>
        <fullName evidence="9">Polo-like kinase 1 substrate 1</fullName>
    </alternativeName>
</protein>
<feature type="compositionally biased region" description="Basic and acidic residues" evidence="10">
    <location>
        <begin position="707"/>
        <end position="716"/>
    </location>
</feature>
<keyword evidence="12" id="KW-1185">Reference proteome</keyword>
<feature type="compositionally biased region" description="Basic and acidic residues" evidence="10">
    <location>
        <begin position="648"/>
        <end position="660"/>
    </location>
</feature>
<dbReference type="Proteomes" id="UP001479290">
    <property type="component" value="Unassembled WGS sequence"/>
</dbReference>
<comment type="subcellular location">
    <subcellularLocation>
        <location evidence="1">Cytoplasm</location>
        <location evidence="1">Cytoskeleton</location>
        <location evidence="1">Cilium basal body</location>
    </subcellularLocation>
    <subcellularLocation>
        <location evidence="2">Cytoplasm</location>
        <location evidence="2">Cytoskeleton</location>
        <location evidence="2">Microtubule organizing center</location>
        <location evidence="2">Centrosome</location>
    </subcellularLocation>
</comment>
<comment type="function">
    <text evidence="8">Centrosomal protein required for establishing a robust mitotic centrosome architecture that can endure the forces that converge on the centrosomes during spindle formation. Required for stabilizing the expanded pericentriolar material around the centriole.</text>
</comment>
<dbReference type="PANTHER" id="PTHR16299">
    <property type="entry name" value="CENTROSOMAL PROTEIN KIZUNA"/>
    <property type="match status" value="1"/>
</dbReference>
<dbReference type="PANTHER" id="PTHR16299:SF2">
    <property type="entry name" value="CENTROSOMAL PROTEIN KIZUNA"/>
    <property type="match status" value="1"/>
</dbReference>
<keyword evidence="6" id="KW-0206">Cytoskeleton</keyword>
<keyword evidence="7" id="KW-0966">Cell projection</keyword>
<organism evidence="11 12">
    <name type="scientific">Culter alburnus</name>
    <name type="common">Topmouth culter</name>
    <dbReference type="NCBI Taxonomy" id="194366"/>
    <lineage>
        <taxon>Eukaryota</taxon>
        <taxon>Metazoa</taxon>
        <taxon>Chordata</taxon>
        <taxon>Craniata</taxon>
        <taxon>Vertebrata</taxon>
        <taxon>Euteleostomi</taxon>
        <taxon>Actinopterygii</taxon>
        <taxon>Neopterygii</taxon>
        <taxon>Teleostei</taxon>
        <taxon>Ostariophysi</taxon>
        <taxon>Cypriniformes</taxon>
        <taxon>Xenocyprididae</taxon>
        <taxon>Xenocypridinae</taxon>
        <taxon>Culter</taxon>
    </lineage>
</organism>
<proteinExistence type="inferred from homology"/>
<dbReference type="AlphaFoldDB" id="A0AAW1ZER7"/>
<feature type="region of interest" description="Disordered" evidence="10">
    <location>
        <begin position="105"/>
        <end position="140"/>
    </location>
</feature>
<evidence type="ECO:0000256" key="4">
    <source>
        <dbReference type="ARBA" id="ARBA00013872"/>
    </source>
</evidence>
<accession>A0AAW1ZER7</accession>
<dbReference type="InterPro" id="IPR026742">
    <property type="entry name" value="Centrosomal_kizuma"/>
</dbReference>
<feature type="region of interest" description="Disordered" evidence="10">
    <location>
        <begin position="587"/>
        <end position="615"/>
    </location>
</feature>
<evidence type="ECO:0000256" key="5">
    <source>
        <dbReference type="ARBA" id="ARBA00022490"/>
    </source>
</evidence>
<reference evidence="11 12" key="1">
    <citation type="submission" date="2024-05" db="EMBL/GenBank/DDBJ databases">
        <title>A high-quality chromosomal-level genome assembly of Topmouth culter (Culter alburnus).</title>
        <authorList>
            <person name="Zhao H."/>
        </authorList>
    </citation>
    <scope>NUCLEOTIDE SEQUENCE [LARGE SCALE GENOMIC DNA]</scope>
    <source>
        <strain evidence="11">CATC2023</strain>
        <tissue evidence="11">Muscle</tissue>
    </source>
</reference>
<feature type="compositionally biased region" description="Basic and acidic residues" evidence="10">
    <location>
        <begin position="116"/>
        <end position="127"/>
    </location>
</feature>
<keyword evidence="5" id="KW-0963">Cytoplasm</keyword>
<evidence type="ECO:0000313" key="11">
    <source>
        <dbReference type="EMBL" id="KAK9959383.1"/>
    </source>
</evidence>
<feature type="compositionally biased region" description="Acidic residues" evidence="10">
    <location>
        <begin position="296"/>
        <end position="308"/>
    </location>
</feature>
<comment type="caution">
    <text evidence="11">The sequence shown here is derived from an EMBL/GenBank/DDBJ whole genome shotgun (WGS) entry which is preliminary data.</text>
</comment>
<evidence type="ECO:0000256" key="6">
    <source>
        <dbReference type="ARBA" id="ARBA00023212"/>
    </source>
</evidence>
<feature type="region of interest" description="Disordered" evidence="10">
    <location>
        <begin position="269"/>
        <end position="332"/>
    </location>
</feature>
<evidence type="ECO:0000256" key="1">
    <source>
        <dbReference type="ARBA" id="ARBA00004120"/>
    </source>
</evidence>
<gene>
    <name evidence="11" type="ORF">ABG768_009511</name>
</gene>
<feature type="compositionally biased region" description="Polar residues" evidence="10">
    <location>
        <begin position="662"/>
        <end position="671"/>
    </location>
</feature>
<feature type="compositionally biased region" description="Polar residues" evidence="10">
    <location>
        <begin position="346"/>
        <end position="356"/>
    </location>
</feature>
<evidence type="ECO:0000256" key="10">
    <source>
        <dbReference type="SAM" id="MobiDB-lite"/>
    </source>
</evidence>
<sequence>MAFCNTEYFDHIGNIQKSIHERERRRHELEEQLFAYLRSEERLTKLKCAKMRCYYKELHEREQQAKTRNLELLGNVENLASKLKEFSIDCSRLLQKRMEYKNHITRLKKDKKKTGSRGESEADEHLSRFQLPSTRGSSQSAVIFTGHQTSSRSSRNDGVTTTRLPSQTELIPNHSSLSPLQSGLCMHSHLSKASGTAILSDDILNSGDFLEGRCLSDMHEKQMESDWDISQRAGEQHRWEELNSPHTTLKDAEVSSRSVTVKKPADIVSFERCPTRSPSPDTTDPRDSSQYMNSRDEDEEVSAEDEGDSVPRHQDLPDHTNSKCPSILNPAGEIKPDLLMHADSDVSVSPSQSGHNTLRGDDVIQKHSVIPIQTDGGTHKQANTRQHGRPDSLESPNRLSMEGFCHLLDSIERRLSAKDVNLYRCTVNEQKLSDIISICGQCGRLDGVELHACGAVVLQQLPLLSYSLSPGCLLPSDLINTHWSSATKPEHIRLCLSAESALLWDCCFRHFLQLQRQKIFSTDHIIQLFTPLLVPNNATYTDKAGELLKRLLTHEFETHQPSESELSSSCSLPSLLNDSVEIKPARPSKKNVLSVGTQGIQSAEEDSADQSPVESIPIRETKAYQLLKQSVAQERHWSDSEEEDSEPSDIKKLKRSEVLRDSVTQNSQMSAKSKAFSAVQSKAFWGESDDSNSEIEMALRPQSHNTSSHDFDDFYD</sequence>
<dbReference type="GO" id="GO:0005813">
    <property type="term" value="C:centrosome"/>
    <property type="evidence" value="ECO:0007669"/>
    <property type="project" value="UniProtKB-SubCell"/>
</dbReference>
<comment type="similarity">
    <text evidence="3">Belongs to the kizuna family.</text>
</comment>
<dbReference type="GO" id="GO:0007051">
    <property type="term" value="P:spindle organization"/>
    <property type="evidence" value="ECO:0007669"/>
    <property type="project" value="InterPro"/>
</dbReference>
<dbReference type="EMBL" id="JAWDJR010000017">
    <property type="protein sequence ID" value="KAK9959383.1"/>
    <property type="molecule type" value="Genomic_DNA"/>
</dbReference>
<evidence type="ECO:0000313" key="12">
    <source>
        <dbReference type="Proteomes" id="UP001479290"/>
    </source>
</evidence>
<evidence type="ECO:0000256" key="3">
    <source>
        <dbReference type="ARBA" id="ARBA00010767"/>
    </source>
</evidence>
<feature type="region of interest" description="Disordered" evidence="10">
    <location>
        <begin position="344"/>
        <end position="396"/>
    </location>
</feature>
<feature type="compositionally biased region" description="Basic and acidic residues" evidence="10">
    <location>
        <begin position="309"/>
        <end position="321"/>
    </location>
</feature>
<evidence type="ECO:0000256" key="2">
    <source>
        <dbReference type="ARBA" id="ARBA00004300"/>
    </source>
</evidence>
<name>A0AAW1ZER7_CULAL</name>
<evidence type="ECO:0000256" key="8">
    <source>
        <dbReference type="ARBA" id="ARBA00024919"/>
    </source>
</evidence>
<evidence type="ECO:0000256" key="9">
    <source>
        <dbReference type="ARBA" id="ARBA00031153"/>
    </source>
</evidence>
<feature type="region of interest" description="Disordered" evidence="10">
    <location>
        <begin position="634"/>
        <end position="716"/>
    </location>
</feature>
<evidence type="ECO:0000256" key="7">
    <source>
        <dbReference type="ARBA" id="ARBA00023273"/>
    </source>
</evidence>
<feature type="compositionally biased region" description="Polar residues" evidence="10">
    <location>
        <begin position="130"/>
        <end position="140"/>
    </location>
</feature>
<feature type="compositionally biased region" description="Basic residues" evidence="10">
    <location>
        <begin position="105"/>
        <end position="115"/>
    </location>
</feature>